<proteinExistence type="predicted"/>
<sequence length="72" mass="8181">VCIALNSTEHVRVYLGGLPRELDWRGVEQAMEESCGLEGKEQVNKSLNGQLYNADIDLQREAKRLITHLTDR</sequence>
<dbReference type="Proteomes" id="UP001529510">
    <property type="component" value="Unassembled WGS sequence"/>
</dbReference>
<keyword evidence="2" id="KW-1185">Reference proteome</keyword>
<organism evidence="1 2">
    <name type="scientific">Cirrhinus mrigala</name>
    <name type="common">Mrigala</name>
    <dbReference type="NCBI Taxonomy" id="683832"/>
    <lineage>
        <taxon>Eukaryota</taxon>
        <taxon>Metazoa</taxon>
        <taxon>Chordata</taxon>
        <taxon>Craniata</taxon>
        <taxon>Vertebrata</taxon>
        <taxon>Euteleostomi</taxon>
        <taxon>Actinopterygii</taxon>
        <taxon>Neopterygii</taxon>
        <taxon>Teleostei</taxon>
        <taxon>Ostariophysi</taxon>
        <taxon>Cypriniformes</taxon>
        <taxon>Cyprinidae</taxon>
        <taxon>Labeoninae</taxon>
        <taxon>Labeonini</taxon>
        <taxon>Cirrhinus</taxon>
    </lineage>
</organism>
<gene>
    <name evidence="1" type="ORF">M9458_005700</name>
</gene>
<dbReference type="EMBL" id="JAMKFB020000003">
    <property type="protein sequence ID" value="KAL0197160.1"/>
    <property type="molecule type" value="Genomic_DNA"/>
</dbReference>
<reference evidence="1 2" key="1">
    <citation type="submission" date="2024-05" db="EMBL/GenBank/DDBJ databases">
        <title>Genome sequencing and assembly of Indian major carp, Cirrhinus mrigala (Hamilton, 1822).</title>
        <authorList>
            <person name="Mohindra V."/>
            <person name="Chowdhury L.M."/>
            <person name="Lal K."/>
            <person name="Jena J.K."/>
        </authorList>
    </citation>
    <scope>NUCLEOTIDE SEQUENCE [LARGE SCALE GENOMIC DNA]</scope>
    <source>
        <strain evidence="1">CM1030</strain>
        <tissue evidence="1">Blood</tissue>
    </source>
</reference>
<evidence type="ECO:0000313" key="2">
    <source>
        <dbReference type="Proteomes" id="UP001529510"/>
    </source>
</evidence>
<feature type="non-terminal residue" evidence="1">
    <location>
        <position position="72"/>
    </location>
</feature>
<evidence type="ECO:0000313" key="1">
    <source>
        <dbReference type="EMBL" id="KAL0197160.1"/>
    </source>
</evidence>
<comment type="caution">
    <text evidence="1">The sequence shown here is derived from an EMBL/GenBank/DDBJ whole genome shotgun (WGS) entry which is preliminary data.</text>
</comment>
<feature type="non-terminal residue" evidence="1">
    <location>
        <position position="1"/>
    </location>
</feature>
<name>A0ABD0RF49_CIRMR</name>
<dbReference type="AlphaFoldDB" id="A0ABD0RF49"/>
<protein>
    <submittedName>
        <fullName evidence="1">Uncharacterized protein</fullName>
    </submittedName>
</protein>
<accession>A0ABD0RF49</accession>